<name>A0A545TA66_9GAMM</name>
<protein>
    <recommendedName>
        <fullName evidence="3">CdiI immunity protein domain-containing protein</fullName>
    </recommendedName>
</protein>
<evidence type="ECO:0008006" key="3">
    <source>
        <dbReference type="Google" id="ProtNLM"/>
    </source>
</evidence>
<dbReference type="AlphaFoldDB" id="A0A545TA66"/>
<proteinExistence type="predicted"/>
<reference evidence="1 2" key="1">
    <citation type="submission" date="2019-06" db="EMBL/GenBank/DDBJ databases">
        <title>Draft genome of Aliikangiella marina GYP-15.</title>
        <authorList>
            <person name="Wang G."/>
        </authorList>
    </citation>
    <scope>NUCLEOTIDE SEQUENCE [LARGE SCALE GENOMIC DNA]</scope>
    <source>
        <strain evidence="1 2">GYP-15</strain>
    </source>
</reference>
<dbReference type="Proteomes" id="UP000317839">
    <property type="component" value="Unassembled WGS sequence"/>
</dbReference>
<accession>A0A545TA66</accession>
<dbReference type="EMBL" id="VIKR01000003">
    <property type="protein sequence ID" value="TQV74106.1"/>
    <property type="molecule type" value="Genomic_DNA"/>
</dbReference>
<organism evidence="1 2">
    <name type="scientific">Aliikangiella marina</name>
    <dbReference type="NCBI Taxonomy" id="1712262"/>
    <lineage>
        <taxon>Bacteria</taxon>
        <taxon>Pseudomonadati</taxon>
        <taxon>Pseudomonadota</taxon>
        <taxon>Gammaproteobacteria</taxon>
        <taxon>Oceanospirillales</taxon>
        <taxon>Pleioneaceae</taxon>
        <taxon>Aliikangiella</taxon>
    </lineage>
</organism>
<comment type="caution">
    <text evidence="1">The sequence shown here is derived from an EMBL/GenBank/DDBJ whole genome shotgun (WGS) entry which is preliminary data.</text>
</comment>
<evidence type="ECO:0000313" key="2">
    <source>
        <dbReference type="Proteomes" id="UP000317839"/>
    </source>
</evidence>
<dbReference type="RefSeq" id="WP_142942814.1">
    <property type="nucleotide sequence ID" value="NZ_VIKR01000003.1"/>
</dbReference>
<evidence type="ECO:0000313" key="1">
    <source>
        <dbReference type="EMBL" id="TQV74106.1"/>
    </source>
</evidence>
<sequence length="90" mass="10580">MIIEEPLGRILDIYCDVNSLDLVNNISENLKGYDEVKLKQQLRDAIENDSISTKSYEIVTGEEYESQEDLKAWFVELWEIIFKTKYSDKL</sequence>
<gene>
    <name evidence="1" type="ORF">FLL45_14715</name>
</gene>
<keyword evidence="2" id="KW-1185">Reference proteome</keyword>
<dbReference type="OrthoDB" id="6370363at2"/>